<dbReference type="Gene3D" id="3.20.20.30">
    <property type="entry name" value="Luciferase-like domain"/>
    <property type="match status" value="1"/>
</dbReference>
<dbReference type="InterPro" id="IPR036661">
    <property type="entry name" value="Luciferase-like_sf"/>
</dbReference>
<accession>A0A383BSZ4</accession>
<dbReference type="GO" id="GO:0016705">
    <property type="term" value="F:oxidoreductase activity, acting on paired donors, with incorporation or reduction of molecular oxygen"/>
    <property type="evidence" value="ECO:0007669"/>
    <property type="project" value="InterPro"/>
</dbReference>
<name>A0A383BSZ4_9ZZZZ</name>
<reference evidence="1" key="1">
    <citation type="submission" date="2018-05" db="EMBL/GenBank/DDBJ databases">
        <authorList>
            <person name="Lanie J.A."/>
            <person name="Ng W.-L."/>
            <person name="Kazmierczak K.M."/>
            <person name="Andrzejewski T.M."/>
            <person name="Davidsen T.M."/>
            <person name="Wayne K.J."/>
            <person name="Tettelin H."/>
            <person name="Glass J.I."/>
            <person name="Rusch D."/>
            <person name="Podicherti R."/>
            <person name="Tsui H.-C.T."/>
            <person name="Winkler M.E."/>
        </authorList>
    </citation>
    <scope>NUCLEOTIDE SEQUENCE</scope>
</reference>
<dbReference type="EMBL" id="UINC01203204">
    <property type="protein sequence ID" value="SVE23346.1"/>
    <property type="molecule type" value="Genomic_DNA"/>
</dbReference>
<gene>
    <name evidence="1" type="ORF">METZ01_LOCUS476200</name>
</gene>
<protein>
    <recommendedName>
        <fullName evidence="2">Luciferase-like domain-containing protein</fullName>
    </recommendedName>
</protein>
<evidence type="ECO:0000313" key="1">
    <source>
        <dbReference type="EMBL" id="SVE23346.1"/>
    </source>
</evidence>
<evidence type="ECO:0008006" key="2">
    <source>
        <dbReference type="Google" id="ProtNLM"/>
    </source>
</evidence>
<dbReference type="SUPFAM" id="SSF51679">
    <property type="entry name" value="Bacterial luciferase-like"/>
    <property type="match status" value="1"/>
</dbReference>
<sequence>MKIGYFCNSTNWNNKPFNEILEQIRDIATYCDQNKWDSIWFTEHHFSHEGMETCPNPLMMSAD</sequence>
<organism evidence="1">
    <name type="scientific">marine metagenome</name>
    <dbReference type="NCBI Taxonomy" id="408172"/>
    <lineage>
        <taxon>unclassified sequences</taxon>
        <taxon>metagenomes</taxon>
        <taxon>ecological metagenomes</taxon>
    </lineage>
</organism>
<proteinExistence type="predicted"/>
<feature type="non-terminal residue" evidence="1">
    <location>
        <position position="63"/>
    </location>
</feature>
<dbReference type="AlphaFoldDB" id="A0A383BSZ4"/>